<gene>
    <name evidence="1" type="ORF">PA27867_4004</name>
</gene>
<sequence>MAESDIEYENTYPRERYAGGCACSGCRSEGAADTQPGETCTASRYADSFA</sequence>
<geneLocation type="plasmid" evidence="2">
    <name>pp27867_2</name>
</geneLocation>
<evidence type="ECO:0000313" key="1">
    <source>
        <dbReference type="EMBL" id="ANP74910.1"/>
    </source>
</evidence>
<dbReference type="Proteomes" id="UP000092582">
    <property type="component" value="Plasmid pP27867_2"/>
</dbReference>
<keyword evidence="1" id="KW-0614">Plasmid</keyword>
<protein>
    <submittedName>
        <fullName evidence="1">Uncharacterized protein</fullName>
    </submittedName>
</protein>
<dbReference type="AlphaFoldDB" id="A0A1B1BQI9"/>
<proteinExistence type="predicted"/>
<dbReference type="EMBL" id="CP016284">
    <property type="protein sequence ID" value="ANP74910.1"/>
    <property type="molecule type" value="Genomic_DNA"/>
</dbReference>
<keyword evidence="2" id="KW-1185">Reference proteome</keyword>
<accession>A0A1B1BQI9</accession>
<organism evidence="1 2">
    <name type="scientific">Cryobacterium arcticum</name>
    <dbReference type="NCBI Taxonomy" id="670052"/>
    <lineage>
        <taxon>Bacteria</taxon>
        <taxon>Bacillati</taxon>
        <taxon>Actinomycetota</taxon>
        <taxon>Actinomycetes</taxon>
        <taxon>Micrococcales</taxon>
        <taxon>Microbacteriaceae</taxon>
        <taxon>Cryobacterium</taxon>
    </lineage>
</organism>
<dbReference type="RefSeq" id="WP_157109414.1">
    <property type="nucleotide sequence ID" value="NZ_CP016284.1"/>
</dbReference>
<evidence type="ECO:0000313" key="2">
    <source>
        <dbReference type="Proteomes" id="UP000092582"/>
    </source>
</evidence>
<name>A0A1B1BQI9_9MICO</name>
<dbReference type="KEGG" id="cart:PA27867_4004"/>
<dbReference type="OrthoDB" id="5120449at2"/>
<reference evidence="1 2" key="1">
    <citation type="submission" date="2016-06" db="EMBL/GenBank/DDBJ databases">
        <title>Genome sequencing of Cryobacterium arcticum PAMC 27867.</title>
        <authorList>
            <person name="Lee J."/>
            <person name="Kim O.-S."/>
        </authorList>
    </citation>
    <scope>NUCLEOTIDE SEQUENCE [LARGE SCALE GENOMIC DNA]</scope>
    <source>
        <strain evidence="1 2">PAMC 27867</strain>
        <plasmid evidence="2">pp27867_2</plasmid>
    </source>
</reference>